<dbReference type="InterPro" id="IPR005183">
    <property type="entry name" value="DUF305_CopM-like"/>
</dbReference>
<feature type="domain" description="DUF305" evidence="2">
    <location>
        <begin position="62"/>
        <end position="228"/>
    </location>
</feature>
<keyword evidence="1" id="KW-0472">Membrane</keyword>
<name>A0ABY6P1Q7_9NOCA</name>
<dbReference type="RefSeq" id="WP_265383691.1">
    <property type="nucleotide sequence ID" value="NZ_CP110615.1"/>
</dbReference>
<keyword evidence="4" id="KW-1185">Reference proteome</keyword>
<evidence type="ECO:0000313" key="3">
    <source>
        <dbReference type="EMBL" id="UZJ25587.1"/>
    </source>
</evidence>
<dbReference type="PANTHER" id="PTHR36933:SF1">
    <property type="entry name" value="SLL0788 PROTEIN"/>
    <property type="match status" value="1"/>
</dbReference>
<dbReference type="EMBL" id="CP110615">
    <property type="protein sequence ID" value="UZJ25587.1"/>
    <property type="molecule type" value="Genomic_DNA"/>
</dbReference>
<dbReference type="Gene3D" id="1.20.1260.10">
    <property type="match status" value="1"/>
</dbReference>
<evidence type="ECO:0000256" key="1">
    <source>
        <dbReference type="SAM" id="Phobius"/>
    </source>
</evidence>
<dbReference type="Pfam" id="PF03713">
    <property type="entry name" value="DUF305"/>
    <property type="match status" value="1"/>
</dbReference>
<sequence>MSDLSEVPALDDTDRPARRSQRPALLVLAAVAVLAVGFALGSLVRPPLGGGDIGIPATDSVDVGFAQDMIVHHTQAVTMANQALVSSTDPVVRNLAFDITSTQQTQIGQMQGWLSLWGQPLLRTGGYMGWMSDAGGHSMNGTSMAAGSDGTVAVMPGMASTADLTALKQATGPSLDVLFLQLVLRHHQGGAEMLTYASDRAGDPVVRSFASQVGSSQSAEATYMTQLLSQRGAAPLTS</sequence>
<dbReference type="Proteomes" id="UP001164965">
    <property type="component" value="Chromosome"/>
</dbReference>
<keyword evidence="1" id="KW-0812">Transmembrane</keyword>
<protein>
    <submittedName>
        <fullName evidence="3">DUF305 domain-containing protein</fullName>
    </submittedName>
</protein>
<dbReference type="PANTHER" id="PTHR36933">
    <property type="entry name" value="SLL0788 PROTEIN"/>
    <property type="match status" value="1"/>
</dbReference>
<evidence type="ECO:0000259" key="2">
    <source>
        <dbReference type="Pfam" id="PF03713"/>
    </source>
</evidence>
<evidence type="ECO:0000313" key="4">
    <source>
        <dbReference type="Proteomes" id="UP001164965"/>
    </source>
</evidence>
<dbReference type="InterPro" id="IPR012347">
    <property type="entry name" value="Ferritin-like"/>
</dbReference>
<reference evidence="3" key="1">
    <citation type="submission" date="2022-10" db="EMBL/GenBank/DDBJ databases">
        <title>Rhodococcus sp.75.</title>
        <authorList>
            <person name="Sun M."/>
        </authorList>
    </citation>
    <scope>NUCLEOTIDE SEQUENCE</scope>
    <source>
        <strain evidence="3">75</strain>
    </source>
</reference>
<accession>A0ABY6P1Q7</accession>
<proteinExistence type="predicted"/>
<organism evidence="3 4">
    <name type="scientific">Rhodococcus antarcticus</name>
    <dbReference type="NCBI Taxonomy" id="2987751"/>
    <lineage>
        <taxon>Bacteria</taxon>
        <taxon>Bacillati</taxon>
        <taxon>Actinomycetota</taxon>
        <taxon>Actinomycetes</taxon>
        <taxon>Mycobacteriales</taxon>
        <taxon>Nocardiaceae</taxon>
        <taxon>Rhodococcus</taxon>
    </lineage>
</organism>
<keyword evidence="1" id="KW-1133">Transmembrane helix</keyword>
<gene>
    <name evidence="3" type="ORF">RHODO2019_03760</name>
</gene>
<feature type="transmembrane region" description="Helical" evidence="1">
    <location>
        <begin position="24"/>
        <end position="44"/>
    </location>
</feature>